<dbReference type="EMBL" id="CP028324">
    <property type="protein sequence ID" value="AVR97360.1"/>
    <property type="molecule type" value="Genomic_DNA"/>
</dbReference>
<evidence type="ECO:0008006" key="3">
    <source>
        <dbReference type="Google" id="ProtNLM"/>
    </source>
</evidence>
<dbReference type="SUPFAM" id="SSF48452">
    <property type="entry name" value="TPR-like"/>
    <property type="match status" value="2"/>
</dbReference>
<reference evidence="1 2" key="1">
    <citation type="submission" date="2018-03" db="EMBL/GenBank/DDBJ databases">
        <title>Massilia armeniaca sp. nov., isolated from desert soil.</title>
        <authorList>
            <person name="Huang H."/>
            <person name="Ren M."/>
        </authorList>
    </citation>
    <scope>NUCLEOTIDE SEQUENCE [LARGE SCALE GENOMIC DNA]</scope>
    <source>
        <strain evidence="1 2">ZMN-3</strain>
    </source>
</reference>
<organism evidence="1 2">
    <name type="scientific">Pseudoduganella armeniaca</name>
    <dbReference type="NCBI Taxonomy" id="2072590"/>
    <lineage>
        <taxon>Bacteria</taxon>
        <taxon>Pseudomonadati</taxon>
        <taxon>Pseudomonadota</taxon>
        <taxon>Betaproteobacteria</taxon>
        <taxon>Burkholderiales</taxon>
        <taxon>Oxalobacteraceae</taxon>
        <taxon>Telluria group</taxon>
        <taxon>Pseudoduganella</taxon>
    </lineage>
</organism>
<protein>
    <recommendedName>
        <fullName evidence="3">Tetratricopeptide repeat protein</fullName>
    </recommendedName>
</protein>
<evidence type="ECO:0000313" key="2">
    <source>
        <dbReference type="Proteomes" id="UP000240505"/>
    </source>
</evidence>
<dbReference type="AlphaFoldDB" id="A0A2R4CD05"/>
<name>A0A2R4CD05_9BURK</name>
<dbReference type="RefSeq" id="WP_107142705.1">
    <property type="nucleotide sequence ID" value="NZ_CP028324.1"/>
</dbReference>
<dbReference type="InterPro" id="IPR011990">
    <property type="entry name" value="TPR-like_helical_dom_sf"/>
</dbReference>
<gene>
    <name evidence="1" type="ORF">C9I28_18215</name>
</gene>
<sequence>MLLLLALLAIGLGIAAQGARQRAERHRAEAEGLMTYMLGEFVDRLRPLGRLDLLDSVSTRALGYLAAADRGQGSAVELTQRAKALQLIAEVKQARADPAAARQALESARAILLLQAGELPRDRAVLTNLGANAFYLGQLRYEENDLAGAERYFREYRDASDRVAALAPDDPAAWIEQAYAANSLGTVAMKRGDLAAAAPEFARSVALKSRALASKPDDATLQADLADSVSWLATVRERLGELAQAASLYERQEALLQALHQAKPGDGLWSHRYALALFRKGELLMAMGRDKAAMAALTQAHTLLQQLVRQDPSNRAWQEDWAGVQVRLAELAPSYAAAIAQLRDATASIDALVALEPKKVYLAALGAEARTVAARAHGRAGRLDDAHAVLAPALERLQAIDSATEDVLIRQVSGWLVSAELHRAARDRAAAHAACERARALLTPVVGSSRDYRLLSGWVLSQNCLGTPGQARVQQAALAAMGYRASTYLASLQFASPTVSQP</sequence>
<evidence type="ECO:0000313" key="1">
    <source>
        <dbReference type="EMBL" id="AVR97360.1"/>
    </source>
</evidence>
<dbReference type="OrthoDB" id="8532199at2"/>
<dbReference type="Gene3D" id="1.25.40.10">
    <property type="entry name" value="Tetratricopeptide repeat domain"/>
    <property type="match status" value="2"/>
</dbReference>
<dbReference type="Proteomes" id="UP000240505">
    <property type="component" value="Chromosome"/>
</dbReference>
<dbReference type="KEGG" id="masz:C9I28_18215"/>
<keyword evidence="2" id="KW-1185">Reference proteome</keyword>
<proteinExistence type="predicted"/>
<accession>A0A2R4CD05</accession>